<evidence type="ECO:0000313" key="1">
    <source>
        <dbReference type="EMBL" id="OQR74335.1"/>
    </source>
</evidence>
<dbReference type="Proteomes" id="UP000192247">
    <property type="component" value="Unassembled WGS sequence"/>
</dbReference>
<dbReference type="AlphaFoldDB" id="A0A1V9XLD3"/>
<evidence type="ECO:0000313" key="2">
    <source>
        <dbReference type="Proteomes" id="UP000192247"/>
    </source>
</evidence>
<keyword evidence="2" id="KW-1185">Reference proteome</keyword>
<comment type="caution">
    <text evidence="1">The sequence shown here is derived from an EMBL/GenBank/DDBJ whole genome shotgun (WGS) entry which is preliminary data.</text>
</comment>
<gene>
    <name evidence="1" type="ORF">BIW11_03436</name>
</gene>
<proteinExistence type="predicted"/>
<reference evidence="1 2" key="1">
    <citation type="journal article" date="2017" name="Gigascience">
        <title>Draft genome of the honey bee ectoparasitic mite, Tropilaelaps mercedesae, is shaped by the parasitic life history.</title>
        <authorList>
            <person name="Dong X."/>
            <person name="Armstrong S.D."/>
            <person name="Xia D."/>
            <person name="Makepeace B.L."/>
            <person name="Darby A.C."/>
            <person name="Kadowaki T."/>
        </authorList>
    </citation>
    <scope>NUCLEOTIDE SEQUENCE [LARGE SCALE GENOMIC DNA]</scope>
    <source>
        <strain evidence="1">Wuxi-XJTLU</strain>
    </source>
</reference>
<organism evidence="1 2">
    <name type="scientific">Tropilaelaps mercedesae</name>
    <dbReference type="NCBI Taxonomy" id="418985"/>
    <lineage>
        <taxon>Eukaryota</taxon>
        <taxon>Metazoa</taxon>
        <taxon>Ecdysozoa</taxon>
        <taxon>Arthropoda</taxon>
        <taxon>Chelicerata</taxon>
        <taxon>Arachnida</taxon>
        <taxon>Acari</taxon>
        <taxon>Parasitiformes</taxon>
        <taxon>Mesostigmata</taxon>
        <taxon>Gamasina</taxon>
        <taxon>Dermanyssoidea</taxon>
        <taxon>Laelapidae</taxon>
        <taxon>Tropilaelaps</taxon>
    </lineage>
</organism>
<protein>
    <submittedName>
        <fullName evidence="1">Uncharacterized protein</fullName>
    </submittedName>
</protein>
<dbReference type="EMBL" id="MNPL01008201">
    <property type="protein sequence ID" value="OQR74335.1"/>
    <property type="molecule type" value="Genomic_DNA"/>
</dbReference>
<sequence>MSAMTRELCRCLHERISRSGVALMASVGVCTRGSQRSQTRIVQ</sequence>
<dbReference type="InParanoid" id="A0A1V9XLD3"/>
<accession>A0A1V9XLD3</accession>
<name>A0A1V9XLD3_9ACAR</name>